<dbReference type="AlphaFoldDB" id="A0A6C7EB85"/>
<dbReference type="InterPro" id="IPR051053">
    <property type="entry name" value="ECH/Chromodomain_protein"/>
</dbReference>
<name>A0A6C7EB85_ILUCY</name>
<evidence type="ECO:0000256" key="1">
    <source>
        <dbReference type="ARBA" id="ARBA00005254"/>
    </source>
</evidence>
<evidence type="ECO:0000313" key="2">
    <source>
        <dbReference type="EMBL" id="BAN04007.1"/>
    </source>
</evidence>
<dbReference type="Gene3D" id="3.90.226.10">
    <property type="entry name" value="2-enoyl-CoA Hydratase, Chain A, domain 1"/>
    <property type="match status" value="1"/>
</dbReference>
<proteinExistence type="inferred from homology"/>
<evidence type="ECO:0000313" key="3">
    <source>
        <dbReference type="Proteomes" id="UP000011863"/>
    </source>
</evidence>
<comment type="similarity">
    <text evidence="1">Belongs to the enoyl-CoA hydratase/isomerase family.</text>
</comment>
<dbReference type="Proteomes" id="UP000011863">
    <property type="component" value="Chromosome"/>
</dbReference>
<dbReference type="PANTHER" id="PTHR43684">
    <property type="match status" value="1"/>
</dbReference>
<dbReference type="PANTHER" id="PTHR43684:SF4">
    <property type="entry name" value="ENOYL-COA HYDRATASE_ISOMERASE FAMILY PROTEIN (AFU_ORTHOLOGUE AFUA_1G01890)"/>
    <property type="match status" value="1"/>
</dbReference>
<dbReference type="EMBL" id="AP012057">
    <property type="protein sequence ID" value="BAN04007.1"/>
    <property type="molecule type" value="Genomic_DNA"/>
</dbReference>
<dbReference type="CDD" id="cd06558">
    <property type="entry name" value="crotonase-like"/>
    <property type="match status" value="1"/>
</dbReference>
<dbReference type="InterPro" id="IPR001753">
    <property type="entry name" value="Enoyl-CoA_hydra/iso"/>
</dbReference>
<dbReference type="RefSeq" id="WP_015443254.1">
    <property type="nucleotide sequence ID" value="NC_020520.1"/>
</dbReference>
<dbReference type="InterPro" id="IPR029045">
    <property type="entry name" value="ClpP/crotonase-like_dom_sf"/>
</dbReference>
<dbReference type="OrthoDB" id="4308938at2"/>
<dbReference type="KEGG" id="aym:YM304_36930"/>
<sequence>MSEYTQITVDDRDEIRVITLNRPDKLNAWTPTMNAELIDAFQDGNADPAIGAFVVTGAGRGFCAGADVSEVFKAQIEGDDAADDTASGSDSTTDDTPRRRVDWVSLMRSSKPVVAAINGASIGVGLTLVLSMDFLVAHPAAKLSARFVKMGVVPELASSHFLVQRCGWGNASDLALSGRTVLGDEALALGLVDEVADDVVEGAIRRAKSYAENAPASVQFAKQLLTENGTEPDLALVQRRELTALDQAYQTPEHHEAVAAFMERRAPKFR</sequence>
<protein>
    <submittedName>
        <fullName evidence="2">Putative enoyl-CoA hydratase</fullName>
        <ecNumber evidence="2">4.2.1.17</ecNumber>
    </submittedName>
</protein>
<accession>A0A6C7EB85</accession>
<gene>
    <name evidence="2" type="ORF">YM304_36930</name>
</gene>
<keyword evidence="2" id="KW-0456">Lyase</keyword>
<keyword evidence="3" id="KW-1185">Reference proteome</keyword>
<dbReference type="GO" id="GO:0004300">
    <property type="term" value="F:enoyl-CoA hydratase activity"/>
    <property type="evidence" value="ECO:0007669"/>
    <property type="project" value="UniProtKB-EC"/>
</dbReference>
<organism evidence="2 3">
    <name type="scientific">Ilumatobacter coccineus (strain NBRC 103263 / KCTC 29153 / YM16-304)</name>
    <dbReference type="NCBI Taxonomy" id="1313172"/>
    <lineage>
        <taxon>Bacteria</taxon>
        <taxon>Bacillati</taxon>
        <taxon>Actinomycetota</taxon>
        <taxon>Acidimicrobiia</taxon>
        <taxon>Acidimicrobiales</taxon>
        <taxon>Ilumatobacteraceae</taxon>
        <taxon>Ilumatobacter</taxon>
    </lineage>
</organism>
<dbReference type="SUPFAM" id="SSF52096">
    <property type="entry name" value="ClpP/crotonase"/>
    <property type="match status" value="1"/>
</dbReference>
<dbReference type="EC" id="4.2.1.17" evidence="2"/>
<dbReference type="Pfam" id="PF00378">
    <property type="entry name" value="ECH_1"/>
    <property type="match status" value="1"/>
</dbReference>
<reference evidence="2 3" key="1">
    <citation type="journal article" date="2013" name="Int. J. Syst. Evol. Microbiol.">
        <title>Ilumatobacter nonamiense sp. nov. and Ilumatobacter coccineum sp. nov., isolated from seashore sand.</title>
        <authorList>
            <person name="Matsumoto A."/>
            <person name="Kasai H."/>
            <person name="Matsuo Y."/>
            <person name="Shizuri Y."/>
            <person name="Ichikawa N."/>
            <person name="Fujita N."/>
            <person name="Omura S."/>
            <person name="Takahashi Y."/>
        </authorList>
    </citation>
    <scope>NUCLEOTIDE SEQUENCE [LARGE SCALE GENOMIC DNA]</scope>
    <source>
        <strain evidence="3">NBRC 103263 / KCTC 29153 / YM16-304</strain>
    </source>
</reference>